<evidence type="ECO:0000313" key="1">
    <source>
        <dbReference type="EMBL" id="JAH62537.1"/>
    </source>
</evidence>
<sequence length="22" mass="2526">MKSAVKGKEDVCSPILYKLREM</sequence>
<reference evidence="1" key="1">
    <citation type="submission" date="2014-11" db="EMBL/GenBank/DDBJ databases">
        <authorList>
            <person name="Amaro Gonzalez C."/>
        </authorList>
    </citation>
    <scope>NUCLEOTIDE SEQUENCE</scope>
</reference>
<protein>
    <submittedName>
        <fullName evidence="1">Uncharacterized protein</fullName>
    </submittedName>
</protein>
<organism evidence="1">
    <name type="scientific">Anguilla anguilla</name>
    <name type="common">European freshwater eel</name>
    <name type="synonym">Muraena anguilla</name>
    <dbReference type="NCBI Taxonomy" id="7936"/>
    <lineage>
        <taxon>Eukaryota</taxon>
        <taxon>Metazoa</taxon>
        <taxon>Chordata</taxon>
        <taxon>Craniata</taxon>
        <taxon>Vertebrata</taxon>
        <taxon>Euteleostomi</taxon>
        <taxon>Actinopterygii</taxon>
        <taxon>Neopterygii</taxon>
        <taxon>Teleostei</taxon>
        <taxon>Anguilliformes</taxon>
        <taxon>Anguillidae</taxon>
        <taxon>Anguilla</taxon>
    </lineage>
</organism>
<reference evidence="1" key="2">
    <citation type="journal article" date="2015" name="Fish Shellfish Immunol.">
        <title>Early steps in the European eel (Anguilla anguilla)-Vibrio vulnificus interaction in the gills: Role of the RtxA13 toxin.</title>
        <authorList>
            <person name="Callol A."/>
            <person name="Pajuelo D."/>
            <person name="Ebbesson L."/>
            <person name="Teles M."/>
            <person name="MacKenzie S."/>
            <person name="Amaro C."/>
        </authorList>
    </citation>
    <scope>NUCLEOTIDE SEQUENCE</scope>
</reference>
<dbReference type="AlphaFoldDB" id="A0A0E9U9Y1"/>
<dbReference type="EMBL" id="GBXM01046040">
    <property type="protein sequence ID" value="JAH62537.1"/>
    <property type="molecule type" value="Transcribed_RNA"/>
</dbReference>
<accession>A0A0E9U9Y1</accession>
<proteinExistence type="predicted"/>
<name>A0A0E9U9Y1_ANGAN</name>